<name>A0A3D9T4B7_9ACTN</name>
<keyword evidence="3" id="KW-1185">Reference proteome</keyword>
<gene>
    <name evidence="2" type="ORF">DFJ69_5057</name>
</gene>
<evidence type="ECO:0000256" key="1">
    <source>
        <dbReference type="SAM" id="Phobius"/>
    </source>
</evidence>
<organism evidence="2 3">
    <name type="scientific">Thermomonospora umbrina</name>
    <dbReference type="NCBI Taxonomy" id="111806"/>
    <lineage>
        <taxon>Bacteria</taxon>
        <taxon>Bacillati</taxon>
        <taxon>Actinomycetota</taxon>
        <taxon>Actinomycetes</taxon>
        <taxon>Streptosporangiales</taxon>
        <taxon>Thermomonosporaceae</taxon>
        <taxon>Thermomonospora</taxon>
    </lineage>
</organism>
<accession>A0A3D9T4B7</accession>
<keyword evidence="1" id="KW-0812">Transmembrane</keyword>
<keyword evidence="1" id="KW-1133">Transmembrane helix</keyword>
<dbReference type="EMBL" id="QTTT01000001">
    <property type="protein sequence ID" value="REE99544.1"/>
    <property type="molecule type" value="Genomic_DNA"/>
</dbReference>
<protein>
    <submittedName>
        <fullName evidence="2">Uncharacterized protein (TIGR04222 family)</fullName>
    </submittedName>
</protein>
<dbReference type="AlphaFoldDB" id="A0A3D9T4B7"/>
<feature type="transmembrane region" description="Helical" evidence="1">
    <location>
        <begin position="20"/>
        <end position="41"/>
    </location>
</feature>
<comment type="caution">
    <text evidence="2">The sequence shown here is derived from an EMBL/GenBank/DDBJ whole genome shotgun (WGS) entry which is preliminary data.</text>
</comment>
<feature type="transmembrane region" description="Helical" evidence="1">
    <location>
        <begin position="160"/>
        <end position="181"/>
    </location>
</feature>
<dbReference type="Proteomes" id="UP000256661">
    <property type="component" value="Unassembled WGS sequence"/>
</dbReference>
<dbReference type="NCBIfam" id="TIGR04222">
    <property type="entry name" value="near_uncomplex"/>
    <property type="match status" value="1"/>
</dbReference>
<dbReference type="RefSeq" id="WP_170177770.1">
    <property type="nucleotide sequence ID" value="NZ_QTTT01000001.1"/>
</dbReference>
<evidence type="ECO:0000313" key="2">
    <source>
        <dbReference type="EMBL" id="REE99544.1"/>
    </source>
</evidence>
<reference evidence="2 3" key="1">
    <citation type="submission" date="2018-08" db="EMBL/GenBank/DDBJ databases">
        <title>Sequencing the genomes of 1000 actinobacteria strains.</title>
        <authorList>
            <person name="Klenk H.-P."/>
        </authorList>
    </citation>
    <scope>NUCLEOTIDE SEQUENCE [LARGE SCALE GENOMIC DNA]</scope>
    <source>
        <strain evidence="2 3">DSM 43927</strain>
    </source>
</reference>
<sequence>MGLRAVDGLAGAGDTWGISGPVFLGLYLLAAVGAAALVALVRRGIAGRKGAPRDLQPYEVAYLMSGKTWAVASALAILRADGAIESAGAGRIRVTDDPSRRTVRTPLVDDLYEEIRGAGDVKTARLTGAHATPTALNRLLLDLEREGLALTDAERAQMRWAVLPLWAMAALGVVRFAAGTAGDRPAVFILIATVLVAIVAVALTAAVPRVTTAGHQALAGARERHRHLDPAQSPAWATYGALGAGFGVALFGSAALVGLDPAFAAESELDRHLGTSGSGGADGGGGGCGDGGGCGGCGGCGG</sequence>
<evidence type="ECO:0000313" key="3">
    <source>
        <dbReference type="Proteomes" id="UP000256661"/>
    </source>
</evidence>
<proteinExistence type="predicted"/>
<feature type="transmembrane region" description="Helical" evidence="1">
    <location>
        <begin position="187"/>
        <end position="207"/>
    </location>
</feature>
<keyword evidence="1" id="KW-0472">Membrane</keyword>
<dbReference type="InterPro" id="IPR026467">
    <property type="entry name" value="Ser/Gly_Cys_C_dom"/>
</dbReference>